<keyword evidence="1" id="KW-0137">Centromere</keyword>
<proteinExistence type="predicted"/>
<name>A0A8D0DY55_SALMN</name>
<evidence type="ECO:0000256" key="1">
    <source>
        <dbReference type="PIRNR" id="PIRNR011860"/>
    </source>
</evidence>
<reference evidence="3" key="1">
    <citation type="submission" date="2025-08" db="UniProtKB">
        <authorList>
            <consortium name="Ensembl"/>
        </authorList>
    </citation>
    <scope>IDENTIFICATION</scope>
</reference>
<dbReference type="PANTHER" id="PTHR15581:SF0">
    <property type="entry name" value="CENTROMERE PROTEIN R"/>
    <property type="match status" value="1"/>
</dbReference>
<keyword evidence="1" id="KW-0010">Activator</keyword>
<evidence type="ECO:0000313" key="4">
    <source>
        <dbReference type="Proteomes" id="UP000694421"/>
    </source>
</evidence>
<dbReference type="GO" id="GO:0006355">
    <property type="term" value="P:regulation of DNA-templated transcription"/>
    <property type="evidence" value="ECO:0007669"/>
    <property type="project" value="InterPro"/>
</dbReference>
<dbReference type="PIRSF" id="PIRSF011860">
    <property type="entry name" value="NRIF3_coact_rcpt"/>
    <property type="match status" value="1"/>
</dbReference>
<evidence type="ECO:0000256" key="2">
    <source>
        <dbReference type="SAM" id="MobiDB-lite"/>
    </source>
</evidence>
<reference evidence="3" key="2">
    <citation type="submission" date="2025-09" db="UniProtKB">
        <authorList>
            <consortium name="Ensembl"/>
        </authorList>
    </citation>
    <scope>IDENTIFICATION</scope>
</reference>
<keyword evidence="1" id="KW-0539">Nucleus</keyword>
<feature type="region of interest" description="Disordered" evidence="2">
    <location>
        <begin position="17"/>
        <end position="36"/>
    </location>
</feature>
<sequence length="175" mass="19746">MSVKRTLKLDNISTSKGAATPLMSSRKKLRSYSPTTGTCLLSPLPSPWSNNVQEYRNGLSNGNGDKHNGIRSSRRDQPQMEENMKLLLMHSEVEDSLERFMEIRQSLLSLQALEGTRELENIIGVSDSTGNLKSEVRKTRKLLEQAGKQKLLKRKLPAKEHSYVNTFEFLQSLIG</sequence>
<organism evidence="3 4">
    <name type="scientific">Salvator merianae</name>
    <name type="common">Argentine black and white tegu</name>
    <name type="synonym">Tupinambis merianae</name>
    <dbReference type="NCBI Taxonomy" id="96440"/>
    <lineage>
        <taxon>Eukaryota</taxon>
        <taxon>Metazoa</taxon>
        <taxon>Chordata</taxon>
        <taxon>Craniata</taxon>
        <taxon>Vertebrata</taxon>
        <taxon>Euteleostomi</taxon>
        <taxon>Lepidosauria</taxon>
        <taxon>Squamata</taxon>
        <taxon>Bifurcata</taxon>
        <taxon>Unidentata</taxon>
        <taxon>Episquamata</taxon>
        <taxon>Laterata</taxon>
        <taxon>Teiioidea</taxon>
        <taxon>Teiidae</taxon>
        <taxon>Salvator</taxon>
    </lineage>
</organism>
<dbReference type="GO" id="GO:0034080">
    <property type="term" value="P:CENP-A containing chromatin assembly"/>
    <property type="evidence" value="ECO:0007669"/>
    <property type="project" value="InterPro"/>
</dbReference>
<dbReference type="Proteomes" id="UP000694421">
    <property type="component" value="Unplaced"/>
</dbReference>
<dbReference type="AlphaFoldDB" id="A0A8D0DY55"/>
<dbReference type="GO" id="GO:0000939">
    <property type="term" value="C:inner kinetochore"/>
    <property type="evidence" value="ECO:0007669"/>
    <property type="project" value="Ensembl"/>
</dbReference>
<evidence type="ECO:0000313" key="3">
    <source>
        <dbReference type="Ensembl" id="ENSSMRP00000023555.1"/>
    </source>
</evidence>
<comment type="function">
    <text evidence="1">Transcription coregulator that can have both coactivator and corepressor functions.</text>
</comment>
<accession>A0A8D0DY55</accession>
<keyword evidence="1" id="KW-0678">Repressor</keyword>
<protein>
    <recommendedName>
        <fullName evidence="1">Centromere protein R</fullName>
        <shortName evidence="1">CENP-R</shortName>
    </recommendedName>
    <alternativeName>
        <fullName evidence="1">Nuclear receptor-interacting factor 3</fullName>
    </alternativeName>
</protein>
<dbReference type="GO" id="GO:1904036">
    <property type="term" value="P:negative regulation of epithelial cell apoptotic process"/>
    <property type="evidence" value="ECO:0007669"/>
    <property type="project" value="Ensembl"/>
</dbReference>
<keyword evidence="1" id="KW-0805">Transcription regulation</keyword>
<feature type="region of interest" description="Disordered" evidence="2">
    <location>
        <begin position="55"/>
        <end position="77"/>
    </location>
</feature>
<keyword evidence="1" id="KW-0804">Transcription</keyword>
<dbReference type="PANTHER" id="PTHR15581">
    <property type="entry name" value="CENTROMERE PROTEIN R"/>
    <property type="match status" value="1"/>
</dbReference>
<dbReference type="GO" id="GO:0005654">
    <property type="term" value="C:nucleoplasm"/>
    <property type="evidence" value="ECO:0007669"/>
    <property type="project" value="Ensembl"/>
</dbReference>
<dbReference type="OMA" id="FMVVFSK"/>
<keyword evidence="1" id="KW-0995">Kinetochore</keyword>
<dbReference type="InterPro" id="IPR009601">
    <property type="entry name" value="CENP-R"/>
</dbReference>
<dbReference type="Ensembl" id="ENSSMRT00000027586.1">
    <property type="protein sequence ID" value="ENSSMRP00000023555.1"/>
    <property type="gene ID" value="ENSSMRG00000018275.1"/>
</dbReference>
<keyword evidence="4" id="KW-1185">Reference proteome</keyword>
<dbReference type="GO" id="GO:0050679">
    <property type="term" value="P:positive regulation of epithelial cell proliferation"/>
    <property type="evidence" value="ECO:0007669"/>
    <property type="project" value="Ensembl"/>
</dbReference>
<dbReference type="GeneTree" id="ENSGT00390000004336"/>
<dbReference type="Pfam" id="PF06729">
    <property type="entry name" value="CENP-R"/>
    <property type="match status" value="1"/>
</dbReference>
<comment type="subcellular location">
    <subcellularLocation>
        <location evidence="1">Nucleus</location>
    </subcellularLocation>
    <subcellularLocation>
        <location evidence="1">Chromosome</location>
        <location evidence="1">Centromere</location>
    </subcellularLocation>
    <subcellularLocation>
        <location evidence="1">Chromosome</location>
        <location evidence="1">Centromere</location>
        <location evidence="1">Kinetochore</location>
    </subcellularLocation>
</comment>
<feature type="compositionally biased region" description="Basic and acidic residues" evidence="2">
    <location>
        <begin position="64"/>
        <end position="77"/>
    </location>
</feature>